<dbReference type="GO" id="GO:0003700">
    <property type="term" value="F:DNA-binding transcription factor activity"/>
    <property type="evidence" value="ECO:0007669"/>
    <property type="project" value="InterPro"/>
</dbReference>
<keyword evidence="7" id="KW-1185">Reference proteome</keyword>
<comment type="caution">
    <text evidence="6">The sequence shown here is derived from an EMBL/GenBank/DDBJ whole genome shotgun (WGS) entry which is preliminary data.</text>
</comment>
<dbReference type="GO" id="GO:0010628">
    <property type="term" value="P:positive regulation of gene expression"/>
    <property type="evidence" value="ECO:0007669"/>
    <property type="project" value="TreeGrafter"/>
</dbReference>
<dbReference type="Pfam" id="PF03466">
    <property type="entry name" value="LysR_substrate"/>
    <property type="match status" value="1"/>
</dbReference>
<dbReference type="PANTHER" id="PTHR30427:SF1">
    <property type="entry name" value="TRANSCRIPTIONAL ACTIVATOR PROTEIN LYSR"/>
    <property type="match status" value="1"/>
</dbReference>
<feature type="domain" description="HTH lysR-type" evidence="5">
    <location>
        <begin position="8"/>
        <end position="65"/>
    </location>
</feature>
<reference evidence="6 7" key="1">
    <citation type="submission" date="2018-09" db="EMBL/GenBank/DDBJ databases">
        <title>Phylogeny of the Shewanellaceae, and recommendation for two new genera, Pseudoshewanella and Parashewanella.</title>
        <authorList>
            <person name="Wang G."/>
        </authorList>
    </citation>
    <scope>NUCLEOTIDE SEQUENCE [LARGE SCALE GENOMIC DNA]</scope>
    <source>
        <strain evidence="6 7">C51</strain>
    </source>
</reference>
<dbReference type="GO" id="GO:0043565">
    <property type="term" value="F:sequence-specific DNA binding"/>
    <property type="evidence" value="ECO:0007669"/>
    <property type="project" value="TreeGrafter"/>
</dbReference>
<dbReference type="SUPFAM" id="SSF53850">
    <property type="entry name" value="Periplasmic binding protein-like II"/>
    <property type="match status" value="1"/>
</dbReference>
<protein>
    <submittedName>
        <fullName evidence="6">LysR family transcriptional regulator</fullName>
    </submittedName>
</protein>
<dbReference type="InterPro" id="IPR005119">
    <property type="entry name" value="LysR_subst-bd"/>
</dbReference>
<dbReference type="Gene3D" id="1.10.10.10">
    <property type="entry name" value="Winged helix-like DNA-binding domain superfamily/Winged helix DNA-binding domain"/>
    <property type="match status" value="1"/>
</dbReference>
<dbReference type="SUPFAM" id="SSF46785">
    <property type="entry name" value="Winged helix' DNA-binding domain"/>
    <property type="match status" value="1"/>
</dbReference>
<dbReference type="InterPro" id="IPR000847">
    <property type="entry name" value="LysR_HTH_N"/>
</dbReference>
<evidence type="ECO:0000259" key="5">
    <source>
        <dbReference type="PROSITE" id="PS50931"/>
    </source>
</evidence>
<keyword evidence="4" id="KW-0804">Transcription</keyword>
<organism evidence="6 7">
    <name type="scientific">Parashewanella curva</name>
    <dbReference type="NCBI Taxonomy" id="2338552"/>
    <lineage>
        <taxon>Bacteria</taxon>
        <taxon>Pseudomonadati</taxon>
        <taxon>Pseudomonadota</taxon>
        <taxon>Gammaproteobacteria</taxon>
        <taxon>Alteromonadales</taxon>
        <taxon>Shewanellaceae</taxon>
        <taxon>Parashewanella</taxon>
    </lineage>
</organism>
<dbReference type="Proteomes" id="UP000281474">
    <property type="component" value="Unassembled WGS sequence"/>
</dbReference>
<dbReference type="InterPro" id="IPR036388">
    <property type="entry name" value="WH-like_DNA-bd_sf"/>
</dbReference>
<evidence type="ECO:0000256" key="4">
    <source>
        <dbReference type="ARBA" id="ARBA00023163"/>
    </source>
</evidence>
<dbReference type="Gene3D" id="3.40.190.290">
    <property type="match status" value="1"/>
</dbReference>
<dbReference type="AlphaFoldDB" id="A0A3L8PUM1"/>
<accession>A0A3L8PUM1</accession>
<sequence length="217" mass="24670">MFTLGRNMHIKALRAFRITMIEGSIAKASEKMHLSQSAISRLISSLEGELKLELFLRSGRRLIPTQQAVAFDREARRILDNLDEIKRIADEIRTAQTQRLRVLAMPRVAPTLVSPTVKIFLALHSDVHLSVDVRTRRDAEQWLLGREYDLGIEPLPINHPDINSEVLLKVRAEAILPLNHPLSDKSEISASDLKDEAMIALLPNLLLRTQMEDFFHS</sequence>
<proteinExistence type="inferred from homology"/>
<evidence type="ECO:0000313" key="6">
    <source>
        <dbReference type="EMBL" id="RLV59117.1"/>
    </source>
</evidence>
<evidence type="ECO:0000256" key="2">
    <source>
        <dbReference type="ARBA" id="ARBA00023015"/>
    </source>
</evidence>
<dbReference type="OrthoDB" id="646694at2"/>
<evidence type="ECO:0000256" key="3">
    <source>
        <dbReference type="ARBA" id="ARBA00023125"/>
    </source>
</evidence>
<comment type="similarity">
    <text evidence="1">Belongs to the LysR transcriptional regulatory family.</text>
</comment>
<dbReference type="PROSITE" id="PS50931">
    <property type="entry name" value="HTH_LYSR"/>
    <property type="match status" value="1"/>
</dbReference>
<dbReference type="PRINTS" id="PR00039">
    <property type="entry name" value="HTHLYSR"/>
</dbReference>
<dbReference type="Pfam" id="PF00126">
    <property type="entry name" value="HTH_1"/>
    <property type="match status" value="1"/>
</dbReference>
<keyword evidence="2" id="KW-0805">Transcription regulation</keyword>
<keyword evidence="3" id="KW-0238">DNA-binding</keyword>
<dbReference type="PANTHER" id="PTHR30427">
    <property type="entry name" value="TRANSCRIPTIONAL ACTIVATOR PROTEIN LYSR"/>
    <property type="match status" value="1"/>
</dbReference>
<dbReference type="EMBL" id="QZEI01000043">
    <property type="protein sequence ID" value="RLV59117.1"/>
    <property type="molecule type" value="Genomic_DNA"/>
</dbReference>
<evidence type="ECO:0000256" key="1">
    <source>
        <dbReference type="ARBA" id="ARBA00009437"/>
    </source>
</evidence>
<evidence type="ECO:0000313" key="7">
    <source>
        <dbReference type="Proteomes" id="UP000281474"/>
    </source>
</evidence>
<name>A0A3L8PUM1_9GAMM</name>
<gene>
    <name evidence="6" type="ORF">D5018_13670</name>
</gene>
<dbReference type="InterPro" id="IPR036390">
    <property type="entry name" value="WH_DNA-bd_sf"/>
</dbReference>